<sequence length="112" mass="12709">MVEIRRDIHDINVDLHGRCEHDAYFGGIPESNNNINVLESSHLFANHVEGIAPLANYTINGKEYNMGYYLAEMGTLVQTIHNPCDAKKKLFAMKQEACRKNVERAFGVMRSL</sequence>
<comment type="caution">
    <text evidence="1">The sequence shown here is derived from an EMBL/GenBank/DDBJ whole genome shotgun (WGS) entry which is preliminary data.</text>
</comment>
<evidence type="ECO:0000313" key="2">
    <source>
        <dbReference type="Proteomes" id="UP000235145"/>
    </source>
</evidence>
<name>A0A9R1W0Q8_LACSA</name>
<reference evidence="1 2" key="1">
    <citation type="journal article" date="2017" name="Nat. Commun.">
        <title>Genome assembly with in vitro proximity ligation data and whole-genome triplication in lettuce.</title>
        <authorList>
            <person name="Reyes-Chin-Wo S."/>
            <person name="Wang Z."/>
            <person name="Yang X."/>
            <person name="Kozik A."/>
            <person name="Arikit S."/>
            <person name="Song C."/>
            <person name="Xia L."/>
            <person name="Froenicke L."/>
            <person name="Lavelle D.O."/>
            <person name="Truco M.J."/>
            <person name="Xia R."/>
            <person name="Zhu S."/>
            <person name="Xu C."/>
            <person name="Xu H."/>
            <person name="Xu X."/>
            <person name="Cox K."/>
            <person name="Korf I."/>
            <person name="Meyers B.C."/>
            <person name="Michelmore R.W."/>
        </authorList>
    </citation>
    <scope>NUCLEOTIDE SEQUENCE [LARGE SCALE GENOMIC DNA]</scope>
    <source>
        <strain evidence="2">cv. Salinas</strain>
        <tissue evidence="1">Seedlings</tissue>
    </source>
</reference>
<dbReference type="InterPro" id="IPR006912">
    <property type="entry name" value="Harbinger_derived_prot"/>
</dbReference>
<dbReference type="AlphaFoldDB" id="A0A9R1W0Q8"/>
<dbReference type="PANTHER" id="PTHR47150:SF7">
    <property type="entry name" value="NUCLEASE"/>
    <property type="match status" value="1"/>
</dbReference>
<organism evidence="1 2">
    <name type="scientific">Lactuca sativa</name>
    <name type="common">Garden lettuce</name>
    <dbReference type="NCBI Taxonomy" id="4236"/>
    <lineage>
        <taxon>Eukaryota</taxon>
        <taxon>Viridiplantae</taxon>
        <taxon>Streptophyta</taxon>
        <taxon>Embryophyta</taxon>
        <taxon>Tracheophyta</taxon>
        <taxon>Spermatophyta</taxon>
        <taxon>Magnoliopsida</taxon>
        <taxon>eudicotyledons</taxon>
        <taxon>Gunneridae</taxon>
        <taxon>Pentapetalae</taxon>
        <taxon>asterids</taxon>
        <taxon>campanulids</taxon>
        <taxon>Asterales</taxon>
        <taxon>Asteraceae</taxon>
        <taxon>Cichorioideae</taxon>
        <taxon>Cichorieae</taxon>
        <taxon>Lactucinae</taxon>
        <taxon>Lactuca</taxon>
    </lineage>
</organism>
<proteinExistence type="predicted"/>
<dbReference type="Pfam" id="PF04827">
    <property type="entry name" value="Plant_tran"/>
    <property type="match status" value="1"/>
</dbReference>
<protein>
    <submittedName>
        <fullName evidence="1">Uncharacterized protein</fullName>
    </submittedName>
</protein>
<dbReference type="EMBL" id="NBSK02000003">
    <property type="protein sequence ID" value="KAJ0215039.1"/>
    <property type="molecule type" value="Genomic_DNA"/>
</dbReference>
<dbReference type="Proteomes" id="UP000235145">
    <property type="component" value="Unassembled WGS sequence"/>
</dbReference>
<dbReference type="PANTHER" id="PTHR47150">
    <property type="entry name" value="OS12G0169200 PROTEIN"/>
    <property type="match status" value="1"/>
</dbReference>
<accession>A0A9R1W0Q8</accession>
<gene>
    <name evidence="1" type="ORF">LSAT_V11C300136440</name>
</gene>
<evidence type="ECO:0000313" key="1">
    <source>
        <dbReference type="EMBL" id="KAJ0215039.1"/>
    </source>
</evidence>
<keyword evidence="2" id="KW-1185">Reference proteome</keyword>